<dbReference type="RefSeq" id="WP_135249198.1">
    <property type="nucleotide sequence ID" value="NZ_SMLK01000002.1"/>
</dbReference>
<dbReference type="OrthoDB" id="9778796at2"/>
<dbReference type="NCBIfam" id="TIGR01730">
    <property type="entry name" value="RND_mfp"/>
    <property type="match status" value="1"/>
</dbReference>
<dbReference type="SUPFAM" id="SSF111369">
    <property type="entry name" value="HlyD-like secretion proteins"/>
    <property type="match status" value="1"/>
</dbReference>
<evidence type="ECO:0000313" key="4">
    <source>
        <dbReference type="EMBL" id="TFZ03574.1"/>
    </source>
</evidence>
<feature type="chain" id="PRO_5021240107" evidence="3">
    <location>
        <begin position="36"/>
        <end position="295"/>
    </location>
</feature>
<dbReference type="Proteomes" id="UP000297839">
    <property type="component" value="Unassembled WGS sequence"/>
</dbReference>
<dbReference type="PANTHER" id="PTHR30469:SF15">
    <property type="entry name" value="HLYD FAMILY OF SECRETION PROTEINS"/>
    <property type="match status" value="1"/>
</dbReference>
<keyword evidence="5" id="KW-1185">Reference proteome</keyword>
<organism evidence="4 5">
    <name type="scientific">Ramlibacter humi</name>
    <dbReference type="NCBI Taxonomy" id="2530451"/>
    <lineage>
        <taxon>Bacteria</taxon>
        <taxon>Pseudomonadati</taxon>
        <taxon>Pseudomonadota</taxon>
        <taxon>Betaproteobacteria</taxon>
        <taxon>Burkholderiales</taxon>
        <taxon>Comamonadaceae</taxon>
        <taxon>Ramlibacter</taxon>
    </lineage>
</organism>
<evidence type="ECO:0000313" key="5">
    <source>
        <dbReference type="Proteomes" id="UP000297839"/>
    </source>
</evidence>
<name>A0A4Z0BYH9_9BURK</name>
<gene>
    <name evidence="4" type="ORF">EZ216_07840</name>
</gene>
<comment type="similarity">
    <text evidence="1">Belongs to the membrane fusion protein (MFP) (TC 8.A.1) family.</text>
</comment>
<evidence type="ECO:0000256" key="1">
    <source>
        <dbReference type="ARBA" id="ARBA00009477"/>
    </source>
</evidence>
<sequence>MKTRHAKTENMMSKPRSPILLCIACAALVAHAAWAAGPTAVASAPQPAAPGAAAPASLPAATPAPNAPAPATAADNGTVRALIVADMEAVISSQIAGRITSMPRQVGDTFSTGDLLVGFDCQDRAANVKAAQAELLGARESHLAKMKLQSLGAVSDLDVTLAAAAAEKAKSQLALAQVQEKYCVVAAPYPGKVVRVRAKAFESVQVSQPLLEIVNLASLRAQMFVPSSWVRWMKPGKAFTVAVDETGQSYTARVYRVSGRIDGASQTVEVIAKFDKVPANLLPGMIGKATFPEAK</sequence>
<keyword evidence="3" id="KW-0732">Signal</keyword>
<protein>
    <submittedName>
        <fullName evidence="4">Efflux RND transporter periplasmic adaptor subunit</fullName>
    </submittedName>
</protein>
<feature type="signal peptide" evidence="3">
    <location>
        <begin position="1"/>
        <end position="35"/>
    </location>
</feature>
<dbReference type="GO" id="GO:0015562">
    <property type="term" value="F:efflux transmembrane transporter activity"/>
    <property type="evidence" value="ECO:0007669"/>
    <property type="project" value="TreeGrafter"/>
</dbReference>
<dbReference type="PANTHER" id="PTHR30469">
    <property type="entry name" value="MULTIDRUG RESISTANCE PROTEIN MDTA"/>
    <property type="match status" value="1"/>
</dbReference>
<dbReference type="Gene3D" id="2.40.30.170">
    <property type="match status" value="1"/>
</dbReference>
<reference evidence="4 5" key="1">
    <citation type="submission" date="2019-03" db="EMBL/GenBank/DDBJ databases">
        <title>Ramlibacter sp. 18x22-1, whole genome shotgun sequence.</title>
        <authorList>
            <person name="Zhang X."/>
            <person name="Feng G."/>
            <person name="Zhu H."/>
        </authorList>
    </citation>
    <scope>NUCLEOTIDE SEQUENCE [LARGE SCALE GENOMIC DNA]</scope>
    <source>
        <strain evidence="4 5">18x22-1</strain>
    </source>
</reference>
<dbReference type="Gene3D" id="2.40.50.100">
    <property type="match status" value="1"/>
</dbReference>
<accession>A0A4Z0BYH9</accession>
<feature type="region of interest" description="Disordered" evidence="2">
    <location>
        <begin position="44"/>
        <end position="72"/>
    </location>
</feature>
<dbReference type="EMBL" id="SMLK01000002">
    <property type="protein sequence ID" value="TFZ03574.1"/>
    <property type="molecule type" value="Genomic_DNA"/>
</dbReference>
<comment type="caution">
    <text evidence="4">The sequence shown here is derived from an EMBL/GenBank/DDBJ whole genome shotgun (WGS) entry which is preliminary data.</text>
</comment>
<proteinExistence type="inferred from homology"/>
<evidence type="ECO:0000256" key="3">
    <source>
        <dbReference type="SAM" id="SignalP"/>
    </source>
</evidence>
<dbReference type="GO" id="GO:1990281">
    <property type="term" value="C:efflux pump complex"/>
    <property type="evidence" value="ECO:0007669"/>
    <property type="project" value="TreeGrafter"/>
</dbReference>
<dbReference type="Gene3D" id="1.10.287.470">
    <property type="entry name" value="Helix hairpin bin"/>
    <property type="match status" value="1"/>
</dbReference>
<evidence type="ECO:0000256" key="2">
    <source>
        <dbReference type="SAM" id="MobiDB-lite"/>
    </source>
</evidence>
<dbReference type="AlphaFoldDB" id="A0A4Z0BYH9"/>
<dbReference type="InterPro" id="IPR006143">
    <property type="entry name" value="RND_pump_MFP"/>
</dbReference>